<keyword evidence="5" id="KW-0808">Transferase</keyword>
<keyword evidence="7 12" id="KW-0812">Transmembrane</keyword>
<feature type="active site" description="Phosphocysteine intermediate; for EIIB activity" evidence="11">
    <location>
        <position position="472"/>
    </location>
</feature>
<comment type="caution">
    <text evidence="15">The sequence shown here is derived from an EMBL/GenBank/DDBJ whole genome shotgun (WGS) entry which is preliminary data.</text>
</comment>
<dbReference type="RefSeq" id="WP_104872694.1">
    <property type="nucleotide sequence ID" value="NZ_PUAP01000052.1"/>
</dbReference>
<feature type="domain" description="PTS EIIB type-1" evidence="13">
    <location>
        <begin position="450"/>
        <end position="529"/>
    </location>
</feature>
<keyword evidence="10 12" id="KW-0472">Membrane</keyword>
<dbReference type="InterPro" id="IPR013013">
    <property type="entry name" value="PTS_EIIC_1"/>
</dbReference>
<dbReference type="InterPro" id="IPR003352">
    <property type="entry name" value="PTS_EIIC"/>
</dbReference>
<proteinExistence type="predicted"/>
<dbReference type="InterPro" id="IPR018113">
    <property type="entry name" value="PTrfase_EIIB_Cys"/>
</dbReference>
<evidence type="ECO:0000256" key="4">
    <source>
        <dbReference type="ARBA" id="ARBA00022597"/>
    </source>
</evidence>
<sequence length="529" mass="57988">MMKKIQRFGGAMLAPVMLFSFFGIVIGFSLLLSNQTIMGDIAAPDTLWYKFWNVVAAGGWTPFFQLPLLFVIGLPISLAKKYAARATMEALVIYIAFNYFVNAILTLWPNSFAVDLSQGTAVGSGLTSIAGIITLDTGMIGALLISGIVVYLHNRFYEKELPEMLTIFSGSVFVTMIAFFVMIPLALLMCVVWPIIQEGMRSMQGFFINSGNFGVFIYQFLQKILIPTGLHHFVYAPFAYDSAVVEGGMAAYWASNIGEFQTSALSLKELYPFGGFSLSGMSKVFGTAGLSLAIIQAAHPDKKKKVIALIAPAALTAILTGITEPIEFTFLFVAPALWGVHALLDASIATVSYAFGVVGDFGGGLINWLGLNWLPLWNFHGSTYLIQIMIGLTFTAIWFLVFTFMIKKFNLKTPGREEEVSEIQLYSKADYENKKKTQQDEQEKNLPKHARQAQAYLVLVGGKENVLDVTNCATRLRLTVKDISKVASPIDFQEAGASGLVNPGNGGIQIIVGLTVPRVRESFEELIVK</sequence>
<feature type="transmembrane region" description="Helical" evidence="12">
    <location>
        <begin position="164"/>
        <end position="196"/>
    </location>
</feature>
<dbReference type="CDD" id="cd00212">
    <property type="entry name" value="PTS_IIB_glc"/>
    <property type="match status" value="1"/>
</dbReference>
<evidence type="ECO:0000256" key="3">
    <source>
        <dbReference type="ARBA" id="ARBA00022475"/>
    </source>
</evidence>
<dbReference type="InterPro" id="IPR050429">
    <property type="entry name" value="PTS_Glucose_EIICBA"/>
</dbReference>
<evidence type="ECO:0000256" key="5">
    <source>
        <dbReference type="ARBA" id="ARBA00022679"/>
    </source>
</evidence>
<dbReference type="Gene3D" id="3.30.1360.60">
    <property type="entry name" value="Glucose permease domain IIB"/>
    <property type="match status" value="1"/>
</dbReference>
<evidence type="ECO:0000256" key="6">
    <source>
        <dbReference type="ARBA" id="ARBA00022683"/>
    </source>
</evidence>
<dbReference type="PANTHER" id="PTHR30009:SF12">
    <property type="entry name" value="PHOSPHOTRANSFERASE IIC COMPONENT GLVC"/>
    <property type="match status" value="1"/>
</dbReference>
<evidence type="ECO:0000313" key="15">
    <source>
        <dbReference type="EMBL" id="PQF20520.1"/>
    </source>
</evidence>
<keyword evidence="9 12" id="KW-1133">Transmembrane helix</keyword>
<dbReference type="Pfam" id="PF02378">
    <property type="entry name" value="PTS_EIIC"/>
    <property type="match status" value="1"/>
</dbReference>
<dbReference type="GO" id="GO:0016301">
    <property type="term" value="F:kinase activity"/>
    <property type="evidence" value="ECO:0007669"/>
    <property type="project" value="UniProtKB-KW"/>
</dbReference>
<organism evidence="15 16">
    <name type="scientific">Enterococcus mundtii</name>
    <dbReference type="NCBI Taxonomy" id="53346"/>
    <lineage>
        <taxon>Bacteria</taxon>
        <taxon>Bacillati</taxon>
        <taxon>Bacillota</taxon>
        <taxon>Bacilli</taxon>
        <taxon>Lactobacillales</taxon>
        <taxon>Enterococcaceae</taxon>
        <taxon>Enterococcus</taxon>
    </lineage>
</organism>
<evidence type="ECO:0000259" key="13">
    <source>
        <dbReference type="PROSITE" id="PS51098"/>
    </source>
</evidence>
<evidence type="ECO:0000256" key="7">
    <source>
        <dbReference type="ARBA" id="ARBA00022692"/>
    </source>
</evidence>
<dbReference type="AlphaFoldDB" id="A0A2S7RNK6"/>
<keyword evidence="3" id="KW-1003">Cell membrane</keyword>
<dbReference type="SUPFAM" id="SSF55604">
    <property type="entry name" value="Glucose permease domain IIB"/>
    <property type="match status" value="1"/>
</dbReference>
<gene>
    <name evidence="15" type="ORF">CUS89_14945</name>
</gene>
<evidence type="ECO:0000256" key="10">
    <source>
        <dbReference type="ARBA" id="ARBA00023136"/>
    </source>
</evidence>
<keyword evidence="4" id="KW-0762">Sugar transport</keyword>
<feature type="transmembrane region" description="Helical" evidence="12">
    <location>
        <begin position="273"/>
        <end position="294"/>
    </location>
</feature>
<feature type="transmembrane region" description="Helical" evidence="12">
    <location>
        <begin position="12"/>
        <end position="31"/>
    </location>
</feature>
<dbReference type="PROSITE" id="PS51103">
    <property type="entry name" value="PTS_EIIC_TYPE_1"/>
    <property type="match status" value="1"/>
</dbReference>
<evidence type="ECO:0000256" key="8">
    <source>
        <dbReference type="ARBA" id="ARBA00022777"/>
    </source>
</evidence>
<evidence type="ECO:0000256" key="1">
    <source>
        <dbReference type="ARBA" id="ARBA00004651"/>
    </source>
</evidence>
<protein>
    <submittedName>
        <fullName evidence="15">PTS alpha-glucoside transporter subunit IIBC</fullName>
    </submittedName>
</protein>
<feature type="transmembrane region" description="Helical" evidence="12">
    <location>
        <begin position="351"/>
        <end position="371"/>
    </location>
</feature>
<feature type="transmembrane region" description="Helical" evidence="12">
    <location>
        <begin position="51"/>
        <end position="79"/>
    </location>
</feature>
<dbReference type="NCBIfam" id="TIGR00826">
    <property type="entry name" value="EIIB_glc"/>
    <property type="match status" value="1"/>
</dbReference>
<dbReference type="NCBIfam" id="TIGR02005">
    <property type="entry name" value="PTS-IIBC-alpha"/>
    <property type="match status" value="1"/>
</dbReference>
<comment type="subcellular location">
    <subcellularLocation>
        <location evidence="1">Cell membrane</location>
        <topology evidence="1">Multi-pass membrane protein</topology>
    </subcellularLocation>
</comment>
<reference evidence="15 16" key="1">
    <citation type="journal article" date="2018" name="Pathog. Dis.">
        <title>Whole-genome sequencing based characterization of antimicrobial resistance in Enterococcus.</title>
        <authorList>
            <person name="Tyson G."/>
        </authorList>
    </citation>
    <scope>NUCLEOTIDE SEQUENCE [LARGE SCALE GENOMIC DNA]</scope>
    <source>
        <strain evidence="15 16">CVM N55263</strain>
    </source>
</reference>
<evidence type="ECO:0000256" key="12">
    <source>
        <dbReference type="SAM" id="Phobius"/>
    </source>
</evidence>
<evidence type="ECO:0000256" key="9">
    <source>
        <dbReference type="ARBA" id="ARBA00022989"/>
    </source>
</evidence>
<keyword evidence="2" id="KW-0813">Transport</keyword>
<dbReference type="GO" id="GO:0005886">
    <property type="term" value="C:plasma membrane"/>
    <property type="evidence" value="ECO:0007669"/>
    <property type="project" value="UniProtKB-SubCell"/>
</dbReference>
<evidence type="ECO:0000256" key="11">
    <source>
        <dbReference type="PROSITE-ProRule" id="PRU00421"/>
    </source>
</evidence>
<dbReference type="GO" id="GO:0090563">
    <property type="term" value="F:protein-phosphocysteine-sugar phosphotransferase activity"/>
    <property type="evidence" value="ECO:0007669"/>
    <property type="project" value="TreeGrafter"/>
</dbReference>
<dbReference type="PROSITE" id="PS01035">
    <property type="entry name" value="PTS_EIIB_TYPE_1_CYS"/>
    <property type="match status" value="1"/>
</dbReference>
<dbReference type="PANTHER" id="PTHR30009">
    <property type="entry name" value="CYTOCHROME C-TYPE SYNTHESIS PROTEIN AND PTS TRANSMEMBRANE COMPONENT"/>
    <property type="match status" value="1"/>
</dbReference>
<dbReference type="GO" id="GO:0008982">
    <property type="term" value="F:protein-N(PI)-phosphohistidine-sugar phosphotransferase activity"/>
    <property type="evidence" value="ECO:0007669"/>
    <property type="project" value="InterPro"/>
</dbReference>
<dbReference type="Pfam" id="PF00367">
    <property type="entry name" value="PTS_EIIB"/>
    <property type="match status" value="1"/>
</dbReference>
<dbReference type="Proteomes" id="UP000237934">
    <property type="component" value="Unassembled WGS sequence"/>
</dbReference>
<evidence type="ECO:0000259" key="14">
    <source>
        <dbReference type="PROSITE" id="PS51103"/>
    </source>
</evidence>
<keyword evidence="6" id="KW-0598">Phosphotransferase system</keyword>
<feature type="transmembrane region" description="Helical" evidence="12">
    <location>
        <begin position="306"/>
        <end position="322"/>
    </location>
</feature>
<dbReference type="InterPro" id="IPR001996">
    <property type="entry name" value="PTS_IIB_1"/>
</dbReference>
<feature type="domain" description="PTS EIIC type-1" evidence="14">
    <location>
        <begin position="1"/>
        <end position="418"/>
    </location>
</feature>
<dbReference type="InterPro" id="IPR010975">
    <property type="entry name" value="PTS_IIBC_a_glc"/>
</dbReference>
<feature type="transmembrane region" description="Helical" evidence="12">
    <location>
        <begin position="383"/>
        <end position="406"/>
    </location>
</feature>
<dbReference type="InterPro" id="IPR036878">
    <property type="entry name" value="Glu_permease_IIB"/>
</dbReference>
<feature type="transmembrane region" description="Helical" evidence="12">
    <location>
        <begin position="91"/>
        <end position="109"/>
    </location>
</feature>
<name>A0A2S7RNK6_ENTMU</name>
<accession>A0A2S7RNK6</accession>
<evidence type="ECO:0000256" key="2">
    <source>
        <dbReference type="ARBA" id="ARBA00022448"/>
    </source>
</evidence>
<dbReference type="GO" id="GO:0009401">
    <property type="term" value="P:phosphoenolpyruvate-dependent sugar phosphotransferase system"/>
    <property type="evidence" value="ECO:0007669"/>
    <property type="project" value="UniProtKB-KW"/>
</dbReference>
<feature type="transmembrane region" description="Helical" evidence="12">
    <location>
        <begin position="129"/>
        <end position="152"/>
    </location>
</feature>
<dbReference type="PROSITE" id="PS51098">
    <property type="entry name" value="PTS_EIIB_TYPE_1"/>
    <property type="match status" value="1"/>
</dbReference>
<dbReference type="EMBL" id="PUAP01000052">
    <property type="protein sequence ID" value="PQF20520.1"/>
    <property type="molecule type" value="Genomic_DNA"/>
</dbReference>
<keyword evidence="8" id="KW-0418">Kinase</keyword>
<evidence type="ECO:0000313" key="16">
    <source>
        <dbReference type="Proteomes" id="UP000237934"/>
    </source>
</evidence>